<reference evidence="1" key="2">
    <citation type="submission" date="2021-03" db="UniProtKB">
        <authorList>
            <consortium name="EnsemblPlants"/>
        </authorList>
    </citation>
    <scope>IDENTIFICATION</scope>
</reference>
<evidence type="ECO:0000313" key="2">
    <source>
        <dbReference type="Proteomes" id="UP000596661"/>
    </source>
</evidence>
<protein>
    <recommendedName>
        <fullName evidence="3">Reverse transcriptase domain-containing protein</fullName>
    </recommendedName>
</protein>
<name>A0A803PZ61_CANSA</name>
<organism evidence="1 2">
    <name type="scientific">Cannabis sativa</name>
    <name type="common">Hemp</name>
    <name type="synonym">Marijuana</name>
    <dbReference type="NCBI Taxonomy" id="3483"/>
    <lineage>
        <taxon>Eukaryota</taxon>
        <taxon>Viridiplantae</taxon>
        <taxon>Streptophyta</taxon>
        <taxon>Embryophyta</taxon>
        <taxon>Tracheophyta</taxon>
        <taxon>Spermatophyta</taxon>
        <taxon>Magnoliopsida</taxon>
        <taxon>eudicotyledons</taxon>
        <taxon>Gunneridae</taxon>
        <taxon>Pentapetalae</taxon>
        <taxon>rosids</taxon>
        <taxon>fabids</taxon>
        <taxon>Rosales</taxon>
        <taxon>Cannabaceae</taxon>
        <taxon>Cannabis</taxon>
    </lineage>
</organism>
<accession>A0A803PZ61</accession>
<reference evidence="1" key="1">
    <citation type="submission" date="2018-11" db="EMBL/GenBank/DDBJ databases">
        <authorList>
            <person name="Grassa J C."/>
        </authorList>
    </citation>
    <scope>NUCLEOTIDE SEQUENCE [LARGE SCALE GENOMIC DNA]</scope>
</reference>
<proteinExistence type="predicted"/>
<sequence>MYKDRKKKRRDPNKRCEYHDDIGHTINECDYLKDEIDGLVQNGHLSNWVRILVIYPGQAVAHRKLFIPGQHGAINPPQGVGHPQAPRIQAPNAQALQGEQIAPIATVVVALSPKNLYRPGVALPILDGHVATLSSRPNIFRSI</sequence>
<dbReference type="EMBL" id="UZAU01000574">
    <property type="status" value="NOT_ANNOTATED_CDS"/>
    <property type="molecule type" value="Genomic_DNA"/>
</dbReference>
<dbReference type="AlphaFoldDB" id="A0A803PZ61"/>
<dbReference type="Proteomes" id="UP000596661">
    <property type="component" value="Chromosome 6"/>
</dbReference>
<evidence type="ECO:0000313" key="1">
    <source>
        <dbReference type="EnsemblPlants" id="cds.evm.model.06.629"/>
    </source>
</evidence>
<evidence type="ECO:0008006" key="3">
    <source>
        <dbReference type="Google" id="ProtNLM"/>
    </source>
</evidence>
<dbReference type="Gramene" id="evm.model.06.629">
    <property type="protein sequence ID" value="cds.evm.model.06.629"/>
    <property type="gene ID" value="evm.TU.06.629"/>
</dbReference>
<dbReference type="EnsemblPlants" id="evm.model.06.629">
    <property type="protein sequence ID" value="cds.evm.model.06.629"/>
    <property type="gene ID" value="evm.TU.06.629"/>
</dbReference>
<keyword evidence="2" id="KW-1185">Reference proteome</keyword>